<dbReference type="PANTHER" id="PTHR33696:SF1">
    <property type="entry name" value="T22J18.15"/>
    <property type="match status" value="1"/>
</dbReference>
<dbReference type="PANTHER" id="PTHR33696">
    <property type="entry name" value="T22J18.15-RELATED"/>
    <property type="match status" value="1"/>
</dbReference>
<evidence type="ECO:0000313" key="3">
    <source>
        <dbReference type="Proteomes" id="UP001345219"/>
    </source>
</evidence>
<keyword evidence="3" id="KW-1185">Reference proteome</keyword>
<organism evidence="2 3">
    <name type="scientific">Trapa incisa</name>
    <dbReference type="NCBI Taxonomy" id="236973"/>
    <lineage>
        <taxon>Eukaryota</taxon>
        <taxon>Viridiplantae</taxon>
        <taxon>Streptophyta</taxon>
        <taxon>Embryophyta</taxon>
        <taxon>Tracheophyta</taxon>
        <taxon>Spermatophyta</taxon>
        <taxon>Magnoliopsida</taxon>
        <taxon>eudicotyledons</taxon>
        <taxon>Gunneridae</taxon>
        <taxon>Pentapetalae</taxon>
        <taxon>rosids</taxon>
        <taxon>malvids</taxon>
        <taxon>Myrtales</taxon>
        <taxon>Lythraceae</taxon>
        <taxon>Trapa</taxon>
    </lineage>
</organism>
<evidence type="ECO:0000313" key="2">
    <source>
        <dbReference type="EMBL" id="KAK4760645.1"/>
    </source>
</evidence>
<proteinExistence type="predicted"/>
<gene>
    <name evidence="2" type="ORF">SAY87_005538</name>
</gene>
<name>A0AAN7KCN3_9MYRT</name>
<dbReference type="AlphaFoldDB" id="A0AAN7KCN3"/>
<dbReference type="EMBL" id="JAXIOK010000010">
    <property type="protein sequence ID" value="KAK4760645.1"/>
    <property type="molecule type" value="Genomic_DNA"/>
</dbReference>
<sequence>MDPSIDHSSEIVPGENLNTITAVSIFSISSSSRSFRSTEGSSPDHSPLSDHKGSPAVSFGIPFSWEQLPGIPKKQTPKWRKDKQSSSSLSSSSSSLSSSLSSSSSSSSSSWANLSLVLPPPPSTSQNPARSRSFRLGKKSTVGKCQRDPFIAALVECSKDDDDDDDASCRESGGFWIGSRLSRSLSDRFGLVNAYMSCSRSCAVSQSIIGLRGKEGVPAQSRPL</sequence>
<comment type="caution">
    <text evidence="2">The sequence shown here is derived from an EMBL/GenBank/DDBJ whole genome shotgun (WGS) entry which is preliminary data.</text>
</comment>
<feature type="region of interest" description="Disordered" evidence="1">
    <location>
        <begin position="31"/>
        <end position="108"/>
    </location>
</feature>
<reference evidence="2 3" key="1">
    <citation type="journal article" date="2023" name="Hortic Res">
        <title>Pangenome of water caltrop reveals structural variations and asymmetric subgenome divergence after allopolyploidization.</title>
        <authorList>
            <person name="Zhang X."/>
            <person name="Chen Y."/>
            <person name="Wang L."/>
            <person name="Yuan Y."/>
            <person name="Fang M."/>
            <person name="Shi L."/>
            <person name="Lu R."/>
            <person name="Comes H.P."/>
            <person name="Ma Y."/>
            <person name="Chen Y."/>
            <person name="Huang G."/>
            <person name="Zhou Y."/>
            <person name="Zheng Z."/>
            <person name="Qiu Y."/>
        </authorList>
    </citation>
    <scope>NUCLEOTIDE SEQUENCE [LARGE SCALE GENOMIC DNA]</scope>
    <source>
        <tissue evidence="2">Roots</tissue>
    </source>
</reference>
<feature type="compositionally biased region" description="Low complexity" evidence="1">
    <location>
        <begin position="85"/>
        <end position="108"/>
    </location>
</feature>
<accession>A0AAN7KCN3</accession>
<protein>
    <submittedName>
        <fullName evidence="2">Uncharacterized protein</fullName>
    </submittedName>
</protein>
<dbReference type="Proteomes" id="UP001345219">
    <property type="component" value="Chromosome 5"/>
</dbReference>
<evidence type="ECO:0000256" key="1">
    <source>
        <dbReference type="SAM" id="MobiDB-lite"/>
    </source>
</evidence>